<keyword evidence="4 7" id="KW-0256">Endoplasmic reticulum</keyword>
<sequence length="134" mass="15395">MVCQAVSYILHILPFVLLWFALLQNWLPGTYDFTTKNHEIILYAPVYAVVMLGIYAVCSVLYGVATFNDCQLARDELKKEIEEAKAELRKRNIYAVCSVLYGVATFNDCQLARDELKKEIEEARAELRKRNVIS</sequence>
<comment type="pathway">
    <text evidence="7">Protein modification; protein glycosylation.</text>
</comment>
<name>A0A0M3IBU0_ASCLU</name>
<keyword evidence="9" id="KW-1185">Reference proteome</keyword>
<evidence type="ECO:0000256" key="8">
    <source>
        <dbReference type="SAM" id="Coils"/>
    </source>
</evidence>
<organism evidence="9 10">
    <name type="scientific">Ascaris lumbricoides</name>
    <name type="common">Giant roundworm</name>
    <dbReference type="NCBI Taxonomy" id="6252"/>
    <lineage>
        <taxon>Eukaryota</taxon>
        <taxon>Metazoa</taxon>
        <taxon>Ecdysozoa</taxon>
        <taxon>Nematoda</taxon>
        <taxon>Chromadorea</taxon>
        <taxon>Rhabditida</taxon>
        <taxon>Spirurina</taxon>
        <taxon>Ascaridomorpha</taxon>
        <taxon>Ascaridoidea</taxon>
        <taxon>Ascarididae</taxon>
        <taxon>Ascaris</taxon>
    </lineage>
</organism>
<comment type="similarity">
    <text evidence="2 7">Belongs to the DPM3 family.</text>
</comment>
<dbReference type="AlphaFoldDB" id="A0A0M3IBU0"/>
<feature type="transmembrane region" description="Helical" evidence="7">
    <location>
        <begin position="6"/>
        <end position="28"/>
    </location>
</feature>
<keyword evidence="5 7" id="KW-1133">Transmembrane helix</keyword>
<evidence type="ECO:0000256" key="2">
    <source>
        <dbReference type="ARBA" id="ARBA00010430"/>
    </source>
</evidence>
<keyword evidence="8" id="KW-0175">Coiled coil</keyword>
<keyword evidence="6 7" id="KW-0472">Membrane</keyword>
<proteinExistence type="inferred from homology"/>
<dbReference type="PANTHER" id="PTHR16433">
    <property type="entry name" value="DOLICHOL-PHOSPHATE MANNOSYLTRANSFERASE SUBUNIT 3"/>
    <property type="match status" value="1"/>
</dbReference>
<comment type="subcellular location">
    <subcellularLocation>
        <location evidence="1 7">Endoplasmic reticulum membrane</location>
        <topology evidence="1 7">Multi-pass membrane protein</topology>
    </subcellularLocation>
</comment>
<keyword evidence="3 7" id="KW-0812">Transmembrane</keyword>
<protein>
    <recommendedName>
        <fullName evidence="7">Dolichol-phosphate mannosyltransferase subunit 3</fullName>
    </recommendedName>
</protein>
<dbReference type="GO" id="GO:0033185">
    <property type="term" value="C:dolichol-phosphate-mannose synthase complex"/>
    <property type="evidence" value="ECO:0007669"/>
    <property type="project" value="TreeGrafter"/>
</dbReference>
<evidence type="ECO:0000256" key="3">
    <source>
        <dbReference type="ARBA" id="ARBA00022692"/>
    </source>
</evidence>
<dbReference type="WBParaSite" id="ALUE_0001524301-mRNA-1">
    <property type="protein sequence ID" value="ALUE_0001524301-mRNA-1"/>
    <property type="gene ID" value="ALUE_0001524301"/>
</dbReference>
<comment type="function">
    <text evidence="7">Stabilizer subunit of the dolichol-phosphate mannose (DPM) synthase complex; tethers catalytic subunit to the ER.</text>
</comment>
<evidence type="ECO:0000313" key="9">
    <source>
        <dbReference type="Proteomes" id="UP000036681"/>
    </source>
</evidence>
<dbReference type="GO" id="GO:0005789">
    <property type="term" value="C:endoplasmic reticulum membrane"/>
    <property type="evidence" value="ECO:0007669"/>
    <property type="project" value="UniProtKB-SubCell"/>
</dbReference>
<dbReference type="Proteomes" id="UP000036681">
    <property type="component" value="Unplaced"/>
</dbReference>
<evidence type="ECO:0000256" key="4">
    <source>
        <dbReference type="ARBA" id="ARBA00022824"/>
    </source>
</evidence>
<evidence type="ECO:0000313" key="10">
    <source>
        <dbReference type="WBParaSite" id="ALUE_0001524301-mRNA-1"/>
    </source>
</evidence>
<dbReference type="PANTHER" id="PTHR16433:SF0">
    <property type="entry name" value="DOLICHOL-PHOSPHATE MANNOSYLTRANSFERASE SUBUNIT 3"/>
    <property type="match status" value="1"/>
</dbReference>
<evidence type="ECO:0000256" key="5">
    <source>
        <dbReference type="ARBA" id="ARBA00022989"/>
    </source>
</evidence>
<dbReference type="InterPro" id="IPR013174">
    <property type="entry name" value="DPM3"/>
</dbReference>
<evidence type="ECO:0000256" key="1">
    <source>
        <dbReference type="ARBA" id="ARBA00004477"/>
    </source>
</evidence>
<feature type="transmembrane region" description="Helical" evidence="7">
    <location>
        <begin position="40"/>
        <end position="65"/>
    </location>
</feature>
<evidence type="ECO:0000256" key="7">
    <source>
        <dbReference type="RuleBase" id="RU365085"/>
    </source>
</evidence>
<comment type="subunit">
    <text evidence="7">Component of the dolichol-phosphate mannose (DPM) synthase complex.</text>
</comment>
<reference evidence="10" key="1">
    <citation type="submission" date="2017-02" db="UniProtKB">
        <authorList>
            <consortium name="WormBaseParasite"/>
        </authorList>
    </citation>
    <scope>IDENTIFICATION</scope>
</reference>
<dbReference type="UniPathway" id="UPA00378"/>
<evidence type="ECO:0000256" key="6">
    <source>
        <dbReference type="ARBA" id="ARBA00023136"/>
    </source>
</evidence>
<dbReference type="Pfam" id="PF08285">
    <property type="entry name" value="DPM3"/>
    <property type="match status" value="1"/>
</dbReference>
<feature type="coiled-coil region" evidence="8">
    <location>
        <begin position="67"/>
        <end position="133"/>
    </location>
</feature>
<dbReference type="GO" id="GO:0006506">
    <property type="term" value="P:GPI anchor biosynthetic process"/>
    <property type="evidence" value="ECO:0007669"/>
    <property type="project" value="TreeGrafter"/>
</dbReference>
<accession>A0A0M3IBU0</accession>